<organism evidence="1 2">
    <name type="scientific">Zootermopsis nevadensis</name>
    <name type="common">Dampwood termite</name>
    <dbReference type="NCBI Taxonomy" id="136037"/>
    <lineage>
        <taxon>Eukaryota</taxon>
        <taxon>Metazoa</taxon>
        <taxon>Ecdysozoa</taxon>
        <taxon>Arthropoda</taxon>
        <taxon>Hexapoda</taxon>
        <taxon>Insecta</taxon>
        <taxon>Pterygota</taxon>
        <taxon>Neoptera</taxon>
        <taxon>Polyneoptera</taxon>
        <taxon>Dictyoptera</taxon>
        <taxon>Blattodea</taxon>
        <taxon>Blattoidea</taxon>
        <taxon>Termitoidae</taxon>
        <taxon>Termopsidae</taxon>
        <taxon>Zootermopsis</taxon>
    </lineage>
</organism>
<dbReference type="AlphaFoldDB" id="A0A067QX14"/>
<evidence type="ECO:0000313" key="2">
    <source>
        <dbReference type="Proteomes" id="UP000027135"/>
    </source>
</evidence>
<gene>
    <name evidence="1" type="ORF">L798_12259</name>
</gene>
<dbReference type="EMBL" id="KK852913">
    <property type="protein sequence ID" value="KDR13894.1"/>
    <property type="molecule type" value="Genomic_DNA"/>
</dbReference>
<dbReference type="Proteomes" id="UP000027135">
    <property type="component" value="Unassembled WGS sequence"/>
</dbReference>
<name>A0A067QX14_ZOONE</name>
<dbReference type="eggNOG" id="ENOG502SD19">
    <property type="taxonomic scope" value="Eukaryota"/>
</dbReference>
<sequence>MAERLLASQKDSAPWSIHALILECLQCSVLVFVIMEFIHRLVYEHANVEQEIVQLLLDTFNSRYKHGGEVYDLLMERKEVCPKADKADTPNELNCSINMMRSCDWLKTCIGLMTGVEFYKPPATVCLPDIPRLVSERSNLRKFSISIATNLTEIRTEYVPNPVADPSSLLFQCDLLNSEPWPVNSISRIIGKVSTNRTISLFRYANVVRGSGSVQYFTAWRDVKGGEGTDADGVDAGRRVAEARGAPARQAEQRTALTVETHSEVISIMEDQEIIEPGGVTGESPGQLDTQQAIAASQPLPSPLSGCYLLIVVGEPHSPEHKEIILQRIAKGINLQGLNKLIIADCELGSIMTFLVEAKYSMSSLENFGNEEVNPWQDNHEQRITPRRSIFGTLGLREIFLAPASRPALGPTQSPVKDIGGYFPIIQVDET</sequence>
<dbReference type="InParanoid" id="A0A067QX14"/>
<protein>
    <submittedName>
        <fullName evidence="1">Microtubule-associated protein futsch</fullName>
    </submittedName>
</protein>
<accession>A0A067QX14</accession>
<proteinExistence type="predicted"/>
<keyword evidence="2" id="KW-1185">Reference proteome</keyword>
<evidence type="ECO:0000313" key="1">
    <source>
        <dbReference type="EMBL" id="KDR13894.1"/>
    </source>
</evidence>
<reference evidence="1 2" key="1">
    <citation type="journal article" date="2014" name="Nat. Commun.">
        <title>Molecular traces of alternative social organization in a termite genome.</title>
        <authorList>
            <person name="Terrapon N."/>
            <person name="Li C."/>
            <person name="Robertson H.M."/>
            <person name="Ji L."/>
            <person name="Meng X."/>
            <person name="Booth W."/>
            <person name="Chen Z."/>
            <person name="Childers C.P."/>
            <person name="Glastad K.M."/>
            <person name="Gokhale K."/>
            <person name="Gowin J."/>
            <person name="Gronenberg W."/>
            <person name="Hermansen R.A."/>
            <person name="Hu H."/>
            <person name="Hunt B.G."/>
            <person name="Huylmans A.K."/>
            <person name="Khalil S.M."/>
            <person name="Mitchell R.D."/>
            <person name="Munoz-Torres M.C."/>
            <person name="Mustard J.A."/>
            <person name="Pan H."/>
            <person name="Reese J.T."/>
            <person name="Scharf M.E."/>
            <person name="Sun F."/>
            <person name="Vogel H."/>
            <person name="Xiao J."/>
            <person name="Yang W."/>
            <person name="Yang Z."/>
            <person name="Yang Z."/>
            <person name="Zhou J."/>
            <person name="Zhu J."/>
            <person name="Brent C.S."/>
            <person name="Elsik C.G."/>
            <person name="Goodisman M.A."/>
            <person name="Liberles D.A."/>
            <person name="Roe R.M."/>
            <person name="Vargo E.L."/>
            <person name="Vilcinskas A."/>
            <person name="Wang J."/>
            <person name="Bornberg-Bauer E."/>
            <person name="Korb J."/>
            <person name="Zhang G."/>
            <person name="Liebig J."/>
        </authorList>
    </citation>
    <scope>NUCLEOTIDE SEQUENCE [LARGE SCALE GENOMIC DNA]</scope>
    <source>
        <tissue evidence="1">Whole organism</tissue>
    </source>
</reference>